<dbReference type="AlphaFoldDB" id="A0A2I0L7E3"/>
<evidence type="ECO:0000313" key="3">
    <source>
        <dbReference type="Proteomes" id="UP000233551"/>
    </source>
</evidence>
<feature type="compositionally biased region" description="Polar residues" evidence="1">
    <location>
        <begin position="13"/>
        <end position="26"/>
    </location>
</feature>
<evidence type="ECO:0000313" key="2">
    <source>
        <dbReference type="EMBL" id="PKI76553.1"/>
    </source>
</evidence>
<name>A0A2I0L7E3_PUNGR</name>
<proteinExistence type="predicted"/>
<keyword evidence="3" id="KW-1185">Reference proteome</keyword>
<dbReference type="EMBL" id="PGOL01000113">
    <property type="protein sequence ID" value="PKI76553.1"/>
    <property type="molecule type" value="Genomic_DNA"/>
</dbReference>
<protein>
    <submittedName>
        <fullName evidence="2">Uncharacterized protein</fullName>
    </submittedName>
</protein>
<comment type="caution">
    <text evidence="2">The sequence shown here is derived from an EMBL/GenBank/DDBJ whole genome shotgun (WGS) entry which is preliminary data.</text>
</comment>
<accession>A0A2I0L7E3</accession>
<gene>
    <name evidence="2" type="ORF">CRG98_003104</name>
</gene>
<sequence>MAGGDRVGRGPSAQAQNKGIWPSSTHQDGALDKLKLLGMGLAGAPHAILRLLDSSLPRGDTEPTPSQPTGWMARFWKPIYDTFISVSIRLDTFKPVYRNVS</sequence>
<evidence type="ECO:0000256" key="1">
    <source>
        <dbReference type="SAM" id="MobiDB-lite"/>
    </source>
</evidence>
<organism evidence="2 3">
    <name type="scientific">Punica granatum</name>
    <name type="common">Pomegranate</name>
    <dbReference type="NCBI Taxonomy" id="22663"/>
    <lineage>
        <taxon>Eukaryota</taxon>
        <taxon>Viridiplantae</taxon>
        <taxon>Streptophyta</taxon>
        <taxon>Embryophyta</taxon>
        <taxon>Tracheophyta</taxon>
        <taxon>Spermatophyta</taxon>
        <taxon>Magnoliopsida</taxon>
        <taxon>eudicotyledons</taxon>
        <taxon>Gunneridae</taxon>
        <taxon>Pentapetalae</taxon>
        <taxon>rosids</taxon>
        <taxon>malvids</taxon>
        <taxon>Myrtales</taxon>
        <taxon>Lythraceae</taxon>
        <taxon>Punica</taxon>
    </lineage>
</organism>
<reference evidence="2 3" key="1">
    <citation type="submission" date="2017-11" db="EMBL/GenBank/DDBJ databases">
        <title>De-novo sequencing of pomegranate (Punica granatum L.) genome.</title>
        <authorList>
            <person name="Akparov Z."/>
            <person name="Amiraslanov A."/>
            <person name="Hajiyeva S."/>
            <person name="Abbasov M."/>
            <person name="Kaur K."/>
            <person name="Hamwieh A."/>
            <person name="Solovyev V."/>
            <person name="Salamov A."/>
            <person name="Braich B."/>
            <person name="Kosarev P."/>
            <person name="Mahmoud A."/>
            <person name="Hajiyev E."/>
            <person name="Babayeva S."/>
            <person name="Izzatullayeva V."/>
            <person name="Mammadov A."/>
            <person name="Mammadov A."/>
            <person name="Sharifova S."/>
            <person name="Ojaghi J."/>
            <person name="Eynullazada K."/>
            <person name="Bayramov B."/>
            <person name="Abdulazimova A."/>
            <person name="Shahmuradov I."/>
        </authorList>
    </citation>
    <scope>NUCLEOTIDE SEQUENCE [LARGE SCALE GENOMIC DNA]</scope>
    <source>
        <strain evidence="3">cv. AG2017</strain>
        <tissue evidence="2">Leaf</tissue>
    </source>
</reference>
<feature type="region of interest" description="Disordered" evidence="1">
    <location>
        <begin position="1"/>
        <end position="26"/>
    </location>
</feature>
<dbReference type="Proteomes" id="UP000233551">
    <property type="component" value="Unassembled WGS sequence"/>
</dbReference>